<organism evidence="1 2">
    <name type="scientific">Triplophysa tibetana</name>
    <dbReference type="NCBI Taxonomy" id="1572043"/>
    <lineage>
        <taxon>Eukaryota</taxon>
        <taxon>Metazoa</taxon>
        <taxon>Chordata</taxon>
        <taxon>Craniata</taxon>
        <taxon>Vertebrata</taxon>
        <taxon>Euteleostomi</taxon>
        <taxon>Actinopterygii</taxon>
        <taxon>Neopterygii</taxon>
        <taxon>Teleostei</taxon>
        <taxon>Ostariophysi</taxon>
        <taxon>Cypriniformes</taxon>
        <taxon>Nemacheilidae</taxon>
        <taxon>Triplophysa</taxon>
    </lineage>
</organism>
<keyword evidence="2" id="KW-1185">Reference proteome</keyword>
<accession>A0A5A9NUF2</accession>
<evidence type="ECO:0000313" key="2">
    <source>
        <dbReference type="Proteomes" id="UP000324632"/>
    </source>
</evidence>
<reference evidence="1 2" key="1">
    <citation type="journal article" date="2019" name="Mol. Ecol. Resour.">
        <title>Chromosome-level genome assembly of Triplophysa tibetana, a fish adapted to the harsh high-altitude environment of the Tibetan Plateau.</title>
        <authorList>
            <person name="Yang X."/>
            <person name="Liu H."/>
            <person name="Ma Z."/>
            <person name="Zou Y."/>
            <person name="Zou M."/>
            <person name="Mao Y."/>
            <person name="Li X."/>
            <person name="Wang H."/>
            <person name="Chen T."/>
            <person name="Wang W."/>
            <person name="Yang R."/>
        </authorList>
    </citation>
    <scope>NUCLEOTIDE SEQUENCE [LARGE SCALE GENOMIC DNA]</scope>
    <source>
        <strain evidence="1">TTIB1903HZAU</strain>
        <tissue evidence="1">Muscle</tissue>
    </source>
</reference>
<dbReference type="AlphaFoldDB" id="A0A5A9NUF2"/>
<dbReference type="EMBL" id="SOYY01000014">
    <property type="protein sequence ID" value="KAA0711937.1"/>
    <property type="molecule type" value="Genomic_DNA"/>
</dbReference>
<comment type="caution">
    <text evidence="1">The sequence shown here is derived from an EMBL/GenBank/DDBJ whole genome shotgun (WGS) entry which is preliminary data.</text>
</comment>
<sequence>MRAALSHRRAADVSVKHAAANESIHARKHTHVFSLTNKGDAHLGSAPPPPFIKDDLDMMGCGVRYIKPSCREGGGGVVQAALERRTQPLTRWAESGQRIAGVMVPLSPFETGQDAEDSGKAVNHRSAPTRSRWFQVRPGFVKATQSLKSSSPQVPVEPFYIQINRQS</sequence>
<evidence type="ECO:0000313" key="1">
    <source>
        <dbReference type="EMBL" id="KAA0711937.1"/>
    </source>
</evidence>
<dbReference type="Proteomes" id="UP000324632">
    <property type="component" value="Chromosome 14"/>
</dbReference>
<name>A0A5A9NUF2_9TELE</name>
<proteinExistence type="predicted"/>
<gene>
    <name evidence="1" type="ORF">E1301_Tti013539</name>
</gene>
<protein>
    <submittedName>
        <fullName evidence="1">Uncharacterized protein</fullName>
    </submittedName>
</protein>